<dbReference type="AlphaFoldDB" id="A0AAU9PSH4"/>
<dbReference type="Proteomes" id="UP001157418">
    <property type="component" value="Unassembled WGS sequence"/>
</dbReference>
<dbReference type="EMBL" id="CAKMRJ010005745">
    <property type="protein sequence ID" value="CAH1453114.1"/>
    <property type="molecule type" value="Genomic_DNA"/>
</dbReference>
<organism evidence="2 3">
    <name type="scientific">Lactuca virosa</name>
    <dbReference type="NCBI Taxonomy" id="75947"/>
    <lineage>
        <taxon>Eukaryota</taxon>
        <taxon>Viridiplantae</taxon>
        <taxon>Streptophyta</taxon>
        <taxon>Embryophyta</taxon>
        <taxon>Tracheophyta</taxon>
        <taxon>Spermatophyta</taxon>
        <taxon>Magnoliopsida</taxon>
        <taxon>eudicotyledons</taxon>
        <taxon>Gunneridae</taxon>
        <taxon>Pentapetalae</taxon>
        <taxon>asterids</taxon>
        <taxon>campanulids</taxon>
        <taxon>Asterales</taxon>
        <taxon>Asteraceae</taxon>
        <taxon>Cichorioideae</taxon>
        <taxon>Cichorieae</taxon>
        <taxon>Lactucinae</taxon>
        <taxon>Lactuca</taxon>
    </lineage>
</organism>
<sequence>MYTRKGLESILGFGAPVRANMRNDKLTNASVECSDLIAYGQIPEFIGRFPILLSLSALTEDQLIQIWSLVFYTGLRRLISCSFLLLEALGAMANVCESITAMSALSSVYAKDLHVRLASLNVAKCIPTIFSRSVPQDVEIATSIWIALHDPEKSVAEVAEDLWDRYDHEFGSDYSGLFRALSHVNYNVRVAASDTLATILDEYRDTLQADTNADVRGRMINVGIMIIDKHGKYNVSLLFPIFENYLNKKGTVRVLALIVKLFSTSNAVASLTKAFENLLDRQLIEFTDRGHNQSIEFRAVKLLISSFELHQGFKSNRLLPHAKNVAVGTWNGFLVVSQMTRILPINTFLEHDQDAC</sequence>
<keyword evidence="3" id="KW-1185">Reference proteome</keyword>
<dbReference type="InterPro" id="IPR016024">
    <property type="entry name" value="ARM-type_fold"/>
</dbReference>
<dbReference type="SUPFAM" id="SSF48371">
    <property type="entry name" value="ARM repeat"/>
    <property type="match status" value="1"/>
</dbReference>
<keyword evidence="1" id="KW-0677">Repeat</keyword>
<evidence type="ECO:0008006" key="4">
    <source>
        <dbReference type="Google" id="ProtNLM"/>
    </source>
</evidence>
<gene>
    <name evidence="2" type="ORF">LVIROSA_LOCUS38383</name>
</gene>
<proteinExistence type="predicted"/>
<dbReference type="PANTHER" id="PTHR23346:SF7">
    <property type="entry name" value="STALLED RIBOSOME SENSOR GCN1"/>
    <property type="match status" value="1"/>
</dbReference>
<evidence type="ECO:0000313" key="3">
    <source>
        <dbReference type="Proteomes" id="UP001157418"/>
    </source>
</evidence>
<dbReference type="GO" id="GO:0005829">
    <property type="term" value="C:cytosol"/>
    <property type="evidence" value="ECO:0007669"/>
    <property type="project" value="TreeGrafter"/>
</dbReference>
<evidence type="ECO:0000256" key="1">
    <source>
        <dbReference type="ARBA" id="ARBA00022737"/>
    </source>
</evidence>
<dbReference type="GO" id="GO:0019887">
    <property type="term" value="F:protein kinase regulator activity"/>
    <property type="evidence" value="ECO:0007669"/>
    <property type="project" value="TreeGrafter"/>
</dbReference>
<reference evidence="2 3" key="1">
    <citation type="submission" date="2022-01" db="EMBL/GenBank/DDBJ databases">
        <authorList>
            <person name="Xiong W."/>
            <person name="Schranz E."/>
        </authorList>
    </citation>
    <scope>NUCLEOTIDE SEQUENCE [LARGE SCALE GENOMIC DNA]</scope>
</reference>
<protein>
    <recommendedName>
        <fullName evidence="4">Condensin complex subunit 1 C-terminal domain-containing protein</fullName>
    </recommendedName>
</protein>
<dbReference type="PANTHER" id="PTHR23346">
    <property type="entry name" value="TRANSLATIONAL ACTIVATOR GCN1-RELATED"/>
    <property type="match status" value="1"/>
</dbReference>
<dbReference type="InterPro" id="IPR011989">
    <property type="entry name" value="ARM-like"/>
</dbReference>
<name>A0AAU9PSH4_9ASTR</name>
<dbReference type="GO" id="GO:0006417">
    <property type="term" value="P:regulation of translation"/>
    <property type="evidence" value="ECO:0007669"/>
    <property type="project" value="TreeGrafter"/>
</dbReference>
<dbReference type="Gene3D" id="1.25.10.10">
    <property type="entry name" value="Leucine-rich Repeat Variant"/>
    <property type="match status" value="1"/>
</dbReference>
<accession>A0AAU9PSH4</accession>
<evidence type="ECO:0000313" key="2">
    <source>
        <dbReference type="EMBL" id="CAH1453114.1"/>
    </source>
</evidence>
<dbReference type="GO" id="GO:0034198">
    <property type="term" value="P:cellular response to amino acid starvation"/>
    <property type="evidence" value="ECO:0007669"/>
    <property type="project" value="TreeGrafter"/>
</dbReference>
<comment type="caution">
    <text evidence="2">The sequence shown here is derived from an EMBL/GenBank/DDBJ whole genome shotgun (WGS) entry which is preliminary data.</text>
</comment>
<dbReference type="InterPro" id="IPR027417">
    <property type="entry name" value="P-loop_NTPase"/>
</dbReference>
<dbReference type="Gene3D" id="3.40.50.300">
    <property type="entry name" value="P-loop containing nucleotide triphosphate hydrolases"/>
    <property type="match status" value="1"/>
</dbReference>